<dbReference type="Pfam" id="PF02875">
    <property type="entry name" value="Mur_ligase_C"/>
    <property type="match status" value="1"/>
</dbReference>
<dbReference type="RefSeq" id="WP_100276814.1">
    <property type="nucleotide sequence ID" value="NZ_CP018799.1"/>
</dbReference>
<keyword evidence="2" id="KW-0133">Cell shape</keyword>
<keyword evidence="2" id="KW-0961">Cell wall biogenesis/degradation</keyword>
<comment type="similarity">
    <text evidence="1">Belongs to the MurCDEF family. MurE subfamily.</text>
</comment>
<accession>A0A2K8KVK4</accession>
<keyword evidence="2" id="KW-0573">Peptidoglycan synthesis</keyword>
<keyword evidence="6" id="KW-1185">Reference proteome</keyword>
<keyword evidence="2" id="KW-0131">Cell cycle</keyword>
<dbReference type="Gene3D" id="3.90.190.20">
    <property type="entry name" value="Mur ligase, C-terminal domain"/>
    <property type="match status" value="1"/>
</dbReference>
<dbReference type="InterPro" id="IPR036615">
    <property type="entry name" value="Mur_ligase_C_dom_sf"/>
</dbReference>
<keyword evidence="5" id="KW-0436">Ligase</keyword>
<dbReference type="GO" id="GO:0008765">
    <property type="term" value="F:UDP-N-acetylmuramoylalanyl-D-glutamate-2,6-diaminopimelate ligase activity"/>
    <property type="evidence" value="ECO:0007669"/>
    <property type="project" value="UniProtKB-EC"/>
</dbReference>
<dbReference type="OrthoDB" id="5287761at2"/>
<dbReference type="InterPro" id="IPR035911">
    <property type="entry name" value="MurE/MurF_N"/>
</dbReference>
<dbReference type="PANTHER" id="PTHR23135">
    <property type="entry name" value="MUR LIGASE FAMILY MEMBER"/>
    <property type="match status" value="1"/>
</dbReference>
<dbReference type="InterPro" id="IPR036565">
    <property type="entry name" value="Mur-like_cat_sf"/>
</dbReference>
<dbReference type="Gene3D" id="3.40.1390.10">
    <property type="entry name" value="MurE/MurF, N-terminal domain"/>
    <property type="match status" value="1"/>
</dbReference>
<dbReference type="GO" id="GO:0005524">
    <property type="term" value="F:ATP binding"/>
    <property type="evidence" value="ECO:0007669"/>
    <property type="project" value="InterPro"/>
</dbReference>
<evidence type="ECO:0000259" key="4">
    <source>
        <dbReference type="Pfam" id="PF08245"/>
    </source>
</evidence>
<dbReference type="SUPFAM" id="SSF63418">
    <property type="entry name" value="MurE/MurF N-terminal domain"/>
    <property type="match status" value="1"/>
</dbReference>
<evidence type="ECO:0000256" key="2">
    <source>
        <dbReference type="RuleBase" id="RU004135"/>
    </source>
</evidence>
<dbReference type="NCBIfam" id="TIGR01085">
    <property type="entry name" value="murE"/>
    <property type="match status" value="1"/>
</dbReference>
<dbReference type="AlphaFoldDB" id="A0A2K8KVK4"/>
<proteinExistence type="inferred from homology"/>
<dbReference type="EMBL" id="CP018799">
    <property type="protein sequence ID" value="ATX78855.1"/>
    <property type="molecule type" value="Genomic_DNA"/>
</dbReference>
<evidence type="ECO:0000313" key="5">
    <source>
        <dbReference type="EMBL" id="ATX78855.1"/>
    </source>
</evidence>
<comment type="pathway">
    <text evidence="2">Cell wall biogenesis; peptidoglycan biosynthesis.</text>
</comment>
<comment type="subcellular location">
    <subcellularLocation>
        <location evidence="2">Cytoplasm</location>
    </subcellularLocation>
</comment>
<keyword evidence="2" id="KW-0132">Cell division</keyword>
<protein>
    <submittedName>
        <fullName evidence="5">UDP-N-acetylmuramoylalanyl-D-glutamate--2, 6-diaminopimelate ligase</fullName>
        <ecNumber evidence="5">6.3.2.13</ecNumber>
    </submittedName>
</protein>
<evidence type="ECO:0000313" key="6">
    <source>
        <dbReference type="Proteomes" id="UP000231701"/>
    </source>
</evidence>
<dbReference type="InterPro" id="IPR013221">
    <property type="entry name" value="Mur_ligase_cen"/>
</dbReference>
<dbReference type="GO" id="GO:0005737">
    <property type="term" value="C:cytoplasm"/>
    <property type="evidence" value="ECO:0007669"/>
    <property type="project" value="UniProtKB-SubCell"/>
</dbReference>
<reference evidence="5 6" key="1">
    <citation type="submission" date="2016-12" db="EMBL/GenBank/DDBJ databases">
        <title>Isolation and genomic insights into novel planktonic Zetaproteobacteria from stratified waters of the Chesapeake Bay.</title>
        <authorList>
            <person name="McAllister S.M."/>
            <person name="Kato S."/>
            <person name="Chan C.S."/>
            <person name="Chiu B.K."/>
            <person name="Field E.K."/>
        </authorList>
    </citation>
    <scope>NUCLEOTIDE SEQUENCE [LARGE SCALE GENOMIC DNA]</scope>
    <source>
        <strain evidence="5 6">CP-5</strain>
    </source>
</reference>
<dbReference type="Pfam" id="PF08245">
    <property type="entry name" value="Mur_ligase_M"/>
    <property type="match status" value="1"/>
</dbReference>
<dbReference type="EC" id="6.3.2.13" evidence="5"/>
<dbReference type="SUPFAM" id="SSF53244">
    <property type="entry name" value="MurD-like peptide ligases, peptide-binding domain"/>
    <property type="match status" value="1"/>
</dbReference>
<dbReference type="Gene3D" id="3.40.1190.10">
    <property type="entry name" value="Mur-like, catalytic domain"/>
    <property type="match status" value="1"/>
</dbReference>
<dbReference type="UniPathway" id="UPA00219"/>
<dbReference type="InterPro" id="IPR005761">
    <property type="entry name" value="UDP-N-AcMur-Glu-dNH2Pim_ligase"/>
</dbReference>
<dbReference type="SUPFAM" id="SSF53623">
    <property type="entry name" value="MurD-like peptide ligases, catalytic domain"/>
    <property type="match status" value="1"/>
</dbReference>
<dbReference type="KEGG" id="maes:Ga0123461_0414"/>
<dbReference type="GO" id="GO:0071555">
    <property type="term" value="P:cell wall organization"/>
    <property type="evidence" value="ECO:0007669"/>
    <property type="project" value="UniProtKB-KW"/>
</dbReference>
<organism evidence="5 6">
    <name type="scientific">Mariprofundus aestuarium</name>
    <dbReference type="NCBI Taxonomy" id="1921086"/>
    <lineage>
        <taxon>Bacteria</taxon>
        <taxon>Pseudomonadati</taxon>
        <taxon>Pseudomonadota</taxon>
        <taxon>Candidatius Mariprofundia</taxon>
        <taxon>Mariprofundales</taxon>
        <taxon>Mariprofundaceae</taxon>
        <taxon>Mariprofundus</taxon>
    </lineage>
</organism>
<sequence>MSSHLQAHAAELAHGFSLCELAEGLGHLDMDGADDVLIMGICDDSRHAKPGYAMLCLPRAEGRASEFAESARELGATAIISVGIPVDTQLPSLHLDSMGQAGTLLRRMFKTEQAGAHLYGITGTDGKTSVTWMLREALSRYQQQPVWSTGTLGLMRSSDDIRDIGNTTPSLLTMHAMLAEACREHVHSVVSEISSHGIAQSRIAGLDFRTAIWTSMGHDHLQDHGGYGPYLAIKAGFVCDCGSHGGNVIANADHADIRERAPASSRWYGHGLSRDDVDMGWEQELPGMLRLRSRGEEVVIEDIPLGDFHAENVACVALILMVSQDIGLQELPELLSGITAPPGRMQDVLAGYGQVFIDYAHTPEALERCLRAARKLARNRLIVAFGCGGERDREKRPQMGEIAVEFADAVWITSDNPRGELPAVIASEIEFGMQKPYRAEVHLQLDRDKAIGEAVAALAEGDILVIAGKGHEAYMEVCGRRMPWSDAEAAEKYLRRKNSGTGLVSEGEDICA</sequence>
<evidence type="ECO:0000256" key="1">
    <source>
        <dbReference type="ARBA" id="ARBA00005898"/>
    </source>
</evidence>
<dbReference type="PANTHER" id="PTHR23135:SF4">
    <property type="entry name" value="UDP-N-ACETYLMURAMOYL-L-ALANYL-D-GLUTAMATE--2,6-DIAMINOPIMELATE LIGASE MURE HOMOLOG, CHLOROPLASTIC"/>
    <property type="match status" value="1"/>
</dbReference>
<evidence type="ECO:0000259" key="3">
    <source>
        <dbReference type="Pfam" id="PF02875"/>
    </source>
</evidence>
<dbReference type="GO" id="GO:0009252">
    <property type="term" value="P:peptidoglycan biosynthetic process"/>
    <property type="evidence" value="ECO:0007669"/>
    <property type="project" value="UniProtKB-UniPathway"/>
</dbReference>
<gene>
    <name evidence="5" type="ORF">Ga0123461_0414</name>
</gene>
<dbReference type="GO" id="GO:0008360">
    <property type="term" value="P:regulation of cell shape"/>
    <property type="evidence" value="ECO:0007669"/>
    <property type="project" value="UniProtKB-KW"/>
</dbReference>
<dbReference type="Proteomes" id="UP000231701">
    <property type="component" value="Chromosome"/>
</dbReference>
<name>A0A2K8KVK4_MARES</name>
<dbReference type="GO" id="GO:0051301">
    <property type="term" value="P:cell division"/>
    <property type="evidence" value="ECO:0007669"/>
    <property type="project" value="UniProtKB-KW"/>
</dbReference>
<dbReference type="InterPro" id="IPR004101">
    <property type="entry name" value="Mur_ligase_C"/>
</dbReference>
<feature type="domain" description="Mur ligase central" evidence="4">
    <location>
        <begin position="121"/>
        <end position="317"/>
    </location>
</feature>
<feature type="domain" description="Mur ligase C-terminal" evidence="3">
    <location>
        <begin position="343"/>
        <end position="470"/>
    </location>
</feature>